<reference evidence="3" key="3">
    <citation type="journal article" date="2014" name="Nature">
        <title>Elephant shark genome provides unique insights into gnathostome evolution.</title>
        <authorList>
            <consortium name="International Elephant Shark Genome Sequencing Consortium"/>
            <person name="Venkatesh B."/>
            <person name="Lee A.P."/>
            <person name="Ravi V."/>
            <person name="Maurya A.K."/>
            <person name="Lian M.M."/>
            <person name="Swann J.B."/>
            <person name="Ohta Y."/>
            <person name="Flajnik M.F."/>
            <person name="Sutoh Y."/>
            <person name="Kasahara M."/>
            <person name="Hoon S."/>
            <person name="Gangu V."/>
            <person name="Roy S.W."/>
            <person name="Irimia M."/>
            <person name="Korzh V."/>
            <person name="Kondrychyn I."/>
            <person name="Lim Z.W."/>
            <person name="Tay B.H."/>
            <person name="Tohari S."/>
            <person name="Kong K.W."/>
            <person name="Ho S."/>
            <person name="Lorente-Galdos B."/>
            <person name="Quilez J."/>
            <person name="Marques-Bonet T."/>
            <person name="Raney B.J."/>
            <person name="Ingham P.W."/>
            <person name="Tay A."/>
            <person name="Hillier L.W."/>
            <person name="Minx P."/>
            <person name="Boehm T."/>
            <person name="Wilson R.K."/>
            <person name="Brenner S."/>
            <person name="Warren W.C."/>
        </authorList>
    </citation>
    <scope>NUCLEOTIDE SEQUENCE [LARGE SCALE GENOMIC DNA]</scope>
</reference>
<reference evidence="2" key="4">
    <citation type="submission" date="2025-08" db="UniProtKB">
        <authorList>
            <consortium name="Ensembl"/>
        </authorList>
    </citation>
    <scope>IDENTIFICATION</scope>
</reference>
<dbReference type="InParanoid" id="A0A4W3IEY7"/>
<evidence type="ECO:0000313" key="2">
    <source>
        <dbReference type="Ensembl" id="ENSCMIP00000027387.1"/>
    </source>
</evidence>
<reference evidence="3" key="1">
    <citation type="journal article" date="2006" name="Science">
        <title>Ancient noncoding elements conserved in the human genome.</title>
        <authorList>
            <person name="Venkatesh B."/>
            <person name="Kirkness E.F."/>
            <person name="Loh Y.H."/>
            <person name="Halpern A.L."/>
            <person name="Lee A.P."/>
            <person name="Johnson J."/>
            <person name="Dandona N."/>
            <person name="Viswanathan L.D."/>
            <person name="Tay A."/>
            <person name="Venter J.C."/>
            <person name="Strausberg R.L."/>
            <person name="Brenner S."/>
        </authorList>
    </citation>
    <scope>NUCLEOTIDE SEQUENCE [LARGE SCALE GENOMIC DNA]</scope>
</reference>
<dbReference type="AlphaFoldDB" id="A0A4W3IEY7"/>
<dbReference type="Ensembl" id="ENSCMIT00000027823.1">
    <property type="protein sequence ID" value="ENSCMIP00000027387.1"/>
    <property type="gene ID" value="ENSCMIG00000011923.1"/>
</dbReference>
<proteinExistence type="predicted"/>
<evidence type="ECO:0000313" key="3">
    <source>
        <dbReference type="Proteomes" id="UP000314986"/>
    </source>
</evidence>
<reference evidence="2" key="5">
    <citation type="submission" date="2025-09" db="UniProtKB">
        <authorList>
            <consortium name="Ensembl"/>
        </authorList>
    </citation>
    <scope>IDENTIFICATION</scope>
</reference>
<dbReference type="Proteomes" id="UP000314986">
    <property type="component" value="Unassembled WGS sequence"/>
</dbReference>
<keyword evidence="1" id="KW-0472">Membrane</keyword>
<feature type="transmembrane region" description="Helical" evidence="1">
    <location>
        <begin position="168"/>
        <end position="189"/>
    </location>
</feature>
<feature type="transmembrane region" description="Helical" evidence="1">
    <location>
        <begin position="122"/>
        <end position="140"/>
    </location>
</feature>
<accession>A0A4W3IEY7</accession>
<reference evidence="3" key="2">
    <citation type="journal article" date="2007" name="PLoS Biol.">
        <title>Survey sequencing and comparative analysis of the elephant shark (Callorhinchus milii) genome.</title>
        <authorList>
            <person name="Venkatesh B."/>
            <person name="Kirkness E.F."/>
            <person name="Loh Y.H."/>
            <person name="Halpern A.L."/>
            <person name="Lee A.P."/>
            <person name="Johnson J."/>
            <person name="Dandona N."/>
            <person name="Viswanathan L.D."/>
            <person name="Tay A."/>
            <person name="Venter J.C."/>
            <person name="Strausberg R.L."/>
            <person name="Brenner S."/>
        </authorList>
    </citation>
    <scope>NUCLEOTIDE SEQUENCE [LARGE SCALE GENOMIC DNA]</scope>
</reference>
<organism evidence="2 3">
    <name type="scientific">Callorhinchus milii</name>
    <name type="common">Ghost shark</name>
    <dbReference type="NCBI Taxonomy" id="7868"/>
    <lineage>
        <taxon>Eukaryota</taxon>
        <taxon>Metazoa</taxon>
        <taxon>Chordata</taxon>
        <taxon>Craniata</taxon>
        <taxon>Vertebrata</taxon>
        <taxon>Chondrichthyes</taxon>
        <taxon>Holocephali</taxon>
        <taxon>Chimaeriformes</taxon>
        <taxon>Callorhinchidae</taxon>
        <taxon>Callorhinchus</taxon>
    </lineage>
</organism>
<feature type="transmembrane region" description="Helical" evidence="1">
    <location>
        <begin position="81"/>
        <end position="101"/>
    </location>
</feature>
<keyword evidence="3" id="KW-1185">Reference proteome</keyword>
<keyword evidence="1" id="KW-1133">Transmembrane helix</keyword>
<evidence type="ECO:0000256" key="1">
    <source>
        <dbReference type="SAM" id="Phobius"/>
    </source>
</evidence>
<name>A0A4W3IEY7_CALMI</name>
<dbReference type="Gene3D" id="1.20.140.150">
    <property type="match status" value="1"/>
</dbReference>
<sequence>MDGFESEDEDLEYTVNSLYSIFLRCLEEVKSAISNARIIIIQWRVWHVKMMEITYGFKMMFCQRMRTIDLFAPFEIFTAQGLMLLAILLEGLQKVATVCAFRKHILWCRKASSSNQRCISSWRYLILCMFASLLCEAWNLNFTVNNHSINFPPEFYLPSSLQTQEAGAALYVALFSAFLLFLGGFLMSFSQCSKYAADNQTFHSNESL</sequence>
<keyword evidence="1" id="KW-0812">Transmembrane</keyword>
<protein>
    <submittedName>
        <fullName evidence="2">Uncharacterized protein</fullName>
    </submittedName>
</protein>